<gene>
    <name evidence="3" type="ORF">C8N24_4301</name>
</gene>
<evidence type="ECO:0000313" key="4">
    <source>
        <dbReference type="Proteomes" id="UP000278962"/>
    </source>
</evidence>
<reference evidence="3 4" key="1">
    <citation type="submission" date="2018-10" db="EMBL/GenBank/DDBJ databases">
        <title>Genomic Encyclopedia of Archaeal and Bacterial Type Strains, Phase II (KMG-II): from individual species to whole genera.</title>
        <authorList>
            <person name="Goeker M."/>
        </authorList>
    </citation>
    <scope>NUCLEOTIDE SEQUENCE [LARGE SCALE GENOMIC DNA]</scope>
    <source>
        <strain evidence="3 4">DSM 14954</strain>
    </source>
</reference>
<dbReference type="Pfam" id="PF23636">
    <property type="entry name" value="DUF7144"/>
    <property type="match status" value="1"/>
</dbReference>
<organism evidence="3 4">
    <name type="scientific">Solirubrobacter pauli</name>
    <dbReference type="NCBI Taxonomy" id="166793"/>
    <lineage>
        <taxon>Bacteria</taxon>
        <taxon>Bacillati</taxon>
        <taxon>Actinomycetota</taxon>
        <taxon>Thermoleophilia</taxon>
        <taxon>Solirubrobacterales</taxon>
        <taxon>Solirubrobacteraceae</taxon>
        <taxon>Solirubrobacter</taxon>
    </lineage>
</organism>
<keyword evidence="1" id="KW-0472">Membrane</keyword>
<name>A0A660KX50_9ACTN</name>
<comment type="caution">
    <text evidence="3">The sequence shown here is derived from an EMBL/GenBank/DDBJ whole genome shotgun (WGS) entry which is preliminary data.</text>
</comment>
<feature type="domain" description="DUF7144" evidence="2">
    <location>
        <begin position="29"/>
        <end position="141"/>
    </location>
</feature>
<protein>
    <recommendedName>
        <fullName evidence="2">DUF7144 domain-containing protein</fullName>
    </recommendedName>
</protein>
<feature type="transmembrane region" description="Helical" evidence="1">
    <location>
        <begin position="29"/>
        <end position="52"/>
    </location>
</feature>
<keyword evidence="1" id="KW-1133">Transmembrane helix</keyword>
<keyword evidence="1" id="KW-0812">Transmembrane</keyword>
<evidence type="ECO:0000259" key="2">
    <source>
        <dbReference type="Pfam" id="PF23636"/>
    </source>
</evidence>
<evidence type="ECO:0000256" key="1">
    <source>
        <dbReference type="SAM" id="Phobius"/>
    </source>
</evidence>
<evidence type="ECO:0000313" key="3">
    <source>
        <dbReference type="EMBL" id="RKQ86291.1"/>
    </source>
</evidence>
<dbReference type="Proteomes" id="UP000278962">
    <property type="component" value="Unassembled WGS sequence"/>
</dbReference>
<dbReference type="OrthoDB" id="4482242at2"/>
<feature type="transmembrane region" description="Helical" evidence="1">
    <location>
        <begin position="72"/>
        <end position="92"/>
    </location>
</feature>
<dbReference type="RefSeq" id="WP_121253896.1">
    <property type="nucleotide sequence ID" value="NZ_RBIL01000002.1"/>
</dbReference>
<feature type="transmembrane region" description="Helical" evidence="1">
    <location>
        <begin position="121"/>
        <end position="142"/>
    </location>
</feature>
<proteinExistence type="predicted"/>
<dbReference type="AlphaFoldDB" id="A0A660KX50"/>
<sequence length="145" mass="15678">MSMVEPTRFRTEQRPPDGVFLGADSSPSWVMFSASMIGLLAVMNFIYGIAAVAESSFFVGQTEFVFSGLSTWGWVLILIAAAQLLTSFGVAAQMTGARWVGVAVVSINAIVQLLVLPAYPWWAAMLFTLDILVIYGLVAHGARKD</sequence>
<dbReference type="InterPro" id="IPR055568">
    <property type="entry name" value="DUF7144"/>
</dbReference>
<feature type="transmembrane region" description="Helical" evidence="1">
    <location>
        <begin position="99"/>
        <end position="115"/>
    </location>
</feature>
<keyword evidence="4" id="KW-1185">Reference proteome</keyword>
<accession>A0A660KX50</accession>
<dbReference type="EMBL" id="RBIL01000002">
    <property type="protein sequence ID" value="RKQ86291.1"/>
    <property type="molecule type" value="Genomic_DNA"/>
</dbReference>